<dbReference type="NCBIfam" id="TIGR04052">
    <property type="entry name" value="MbnP_like_WxW"/>
    <property type="match status" value="1"/>
</dbReference>
<dbReference type="RefSeq" id="WP_270026570.1">
    <property type="nucleotide sequence ID" value="NZ_JAPDDP010000032.1"/>
</dbReference>
<feature type="domain" description="Copper-binding protein MbnP-like" evidence="2">
    <location>
        <begin position="27"/>
        <end position="258"/>
    </location>
</feature>
<evidence type="ECO:0000256" key="1">
    <source>
        <dbReference type="SAM" id="SignalP"/>
    </source>
</evidence>
<feature type="signal peptide" evidence="1">
    <location>
        <begin position="1"/>
        <end position="24"/>
    </location>
</feature>
<proteinExistence type="predicted"/>
<organism evidence="3 4">
    <name type="scientific">Solirubrobacter phytolaccae</name>
    <dbReference type="NCBI Taxonomy" id="1404360"/>
    <lineage>
        <taxon>Bacteria</taxon>
        <taxon>Bacillati</taxon>
        <taxon>Actinomycetota</taxon>
        <taxon>Thermoleophilia</taxon>
        <taxon>Solirubrobacterales</taxon>
        <taxon>Solirubrobacteraceae</taxon>
        <taxon>Solirubrobacter</taxon>
    </lineage>
</organism>
<dbReference type="AlphaFoldDB" id="A0A9X3SGA0"/>
<protein>
    <submittedName>
        <fullName evidence="3">Metallo-mystery pair system four-Cys motif protein</fullName>
    </submittedName>
</protein>
<gene>
    <name evidence="3" type="ORF">OJ997_18015</name>
</gene>
<dbReference type="Proteomes" id="UP001147653">
    <property type="component" value="Unassembled WGS sequence"/>
</dbReference>
<evidence type="ECO:0000313" key="4">
    <source>
        <dbReference type="Proteomes" id="UP001147653"/>
    </source>
</evidence>
<evidence type="ECO:0000313" key="3">
    <source>
        <dbReference type="EMBL" id="MDA0182207.1"/>
    </source>
</evidence>
<dbReference type="EMBL" id="JAPDDP010000032">
    <property type="protein sequence ID" value="MDA0182207.1"/>
    <property type="molecule type" value="Genomic_DNA"/>
</dbReference>
<dbReference type="Pfam" id="PF20243">
    <property type="entry name" value="MbnP"/>
    <property type="match status" value="1"/>
</dbReference>
<dbReference type="InterPro" id="IPR046863">
    <property type="entry name" value="MbnP-like_dom"/>
</dbReference>
<feature type="chain" id="PRO_5040965333" evidence="1">
    <location>
        <begin position="25"/>
        <end position="286"/>
    </location>
</feature>
<sequence>MKHLVRSGALALGIALVAAAPAVAKDQKVDIRFAGVAGDEPVACGTPIEGLGTTAQAAQLQDLRFFVSEVALITRGGKAVPLKLAKNSAYRVTRDGIGVTLIDLENGTGSCAVDGTPGTNAIVRGTVPAGKYVGARWTVGVPFALNHTDAPAMPAPLNSAAMAWSWQGGRKFTKIELSDPGGATGSWVAKTFFVHLGSAGCTGNPATGQTVSCANANRGSVRLKKFNPAKQQVAVDVKTLVAGSDITVNGGNAPGCMSAPTDPECAGVFKAFGVSGTQTVFKAIAK</sequence>
<keyword evidence="1" id="KW-0732">Signal</keyword>
<keyword evidence="4" id="KW-1185">Reference proteome</keyword>
<accession>A0A9X3SGA0</accession>
<evidence type="ECO:0000259" key="2">
    <source>
        <dbReference type="Pfam" id="PF20243"/>
    </source>
</evidence>
<reference evidence="3" key="1">
    <citation type="submission" date="2022-10" db="EMBL/GenBank/DDBJ databases">
        <title>The WGS of Solirubrobacter phytolaccae KCTC 29190.</title>
        <authorList>
            <person name="Jiang Z."/>
        </authorList>
    </citation>
    <scope>NUCLEOTIDE SEQUENCE</scope>
    <source>
        <strain evidence="3">KCTC 29190</strain>
    </source>
</reference>
<comment type="caution">
    <text evidence="3">The sequence shown here is derived from an EMBL/GenBank/DDBJ whole genome shotgun (WGS) entry which is preliminary data.</text>
</comment>
<name>A0A9X3SGA0_9ACTN</name>
<dbReference type="InterPro" id="IPR023977">
    <property type="entry name" value="MbnP-like"/>
</dbReference>